<dbReference type="GO" id="GO:0006508">
    <property type="term" value="P:proteolysis"/>
    <property type="evidence" value="ECO:0007669"/>
    <property type="project" value="UniProtKB-KW"/>
</dbReference>
<reference evidence="18 19" key="1">
    <citation type="submission" date="2017-03" db="EMBL/GenBank/DDBJ databases">
        <title>An alternative strategy for trypanosome survival in the mammalian bloodstream revealed through genome and transcriptome analysis of the ubiquitous bovine parasite Trypanosoma (Megatrypanum) theileri.</title>
        <authorList>
            <person name="Kelly S."/>
            <person name="Ivens A."/>
            <person name="Mott A."/>
            <person name="O'Neill E."/>
            <person name="Emms D."/>
            <person name="Macleod O."/>
            <person name="Voorheis P."/>
            <person name="Matthews J."/>
            <person name="Matthews K."/>
            <person name="Carrington M."/>
        </authorList>
    </citation>
    <scope>NUCLEOTIDE SEQUENCE [LARGE SCALE GENOMIC DNA]</scope>
    <source>
        <strain evidence="18">Edinburgh</strain>
    </source>
</reference>
<evidence type="ECO:0000256" key="17">
    <source>
        <dbReference type="RuleBase" id="RU366077"/>
    </source>
</evidence>
<keyword evidence="13" id="KW-1015">Disulfide bond</keyword>
<comment type="subcellular location">
    <subcellularLocation>
        <location evidence="2">Membrane</location>
    </subcellularLocation>
</comment>
<keyword evidence="5 16" id="KW-0479">Metal-binding</keyword>
<dbReference type="GO" id="GO:0005737">
    <property type="term" value="C:cytoplasm"/>
    <property type="evidence" value="ECO:0007669"/>
    <property type="project" value="TreeGrafter"/>
</dbReference>
<keyword evidence="6 17" id="KW-0732">Signal</keyword>
<comment type="catalytic activity">
    <reaction evidence="1">
        <text>Preference for hydrophobic residues at P1 and P1' and basic residues at P2' and P3'. A model nonapeptide is cleaved at -Ala-Tyr-|-Leu-Lys-Lys-.</text>
        <dbReference type="EC" id="3.4.24.36"/>
    </reaction>
</comment>
<evidence type="ECO:0000256" key="8">
    <source>
        <dbReference type="ARBA" id="ARBA00022833"/>
    </source>
</evidence>
<dbReference type="OrthoDB" id="251943at2759"/>
<organism evidence="18 19">
    <name type="scientific">Trypanosoma theileri</name>
    <dbReference type="NCBI Taxonomy" id="67003"/>
    <lineage>
        <taxon>Eukaryota</taxon>
        <taxon>Discoba</taxon>
        <taxon>Euglenozoa</taxon>
        <taxon>Kinetoplastea</taxon>
        <taxon>Metakinetoplastina</taxon>
        <taxon>Trypanosomatida</taxon>
        <taxon>Trypanosomatidae</taxon>
        <taxon>Trypanosoma</taxon>
    </lineage>
</organism>
<keyword evidence="9" id="KW-0130">Cell adhesion</keyword>
<feature type="signal peptide" evidence="17">
    <location>
        <begin position="1"/>
        <end position="21"/>
    </location>
</feature>
<dbReference type="Gene3D" id="3.10.170.20">
    <property type="match status" value="1"/>
</dbReference>
<evidence type="ECO:0000313" key="19">
    <source>
        <dbReference type="Proteomes" id="UP000192257"/>
    </source>
</evidence>
<dbReference type="InterPro" id="IPR001577">
    <property type="entry name" value="Peptidase_M8"/>
</dbReference>
<evidence type="ECO:0000256" key="14">
    <source>
        <dbReference type="ARBA" id="ARBA00023180"/>
    </source>
</evidence>
<keyword evidence="8 16" id="KW-0862">Zinc</keyword>
<evidence type="ECO:0000256" key="9">
    <source>
        <dbReference type="ARBA" id="ARBA00022889"/>
    </source>
</evidence>
<dbReference type="PRINTS" id="PR00782">
    <property type="entry name" value="LSHMANOLYSIN"/>
</dbReference>
<feature type="binding site" evidence="16">
    <location>
        <position position="242"/>
    </location>
    <ligand>
        <name>Zn(2+)</name>
        <dbReference type="ChEBI" id="CHEBI:29105"/>
        <note>catalytic</note>
    </ligand>
</feature>
<dbReference type="EMBL" id="NBCO01000107">
    <property type="protein sequence ID" value="ORC81749.1"/>
    <property type="molecule type" value="Genomic_DNA"/>
</dbReference>
<keyword evidence="11" id="KW-0472">Membrane</keyword>
<dbReference type="PANTHER" id="PTHR10942">
    <property type="entry name" value="LEISHMANOLYSIN-LIKE PEPTIDASE"/>
    <property type="match status" value="1"/>
</dbReference>
<comment type="caution">
    <text evidence="18">The sequence shown here is derived from an EMBL/GenBank/DDBJ whole genome shotgun (WGS) entry which is preliminary data.</text>
</comment>
<dbReference type="EC" id="3.4.24.-" evidence="17"/>
<evidence type="ECO:0000256" key="11">
    <source>
        <dbReference type="ARBA" id="ARBA00023136"/>
    </source>
</evidence>
<evidence type="ECO:0000256" key="12">
    <source>
        <dbReference type="ARBA" id="ARBA00023145"/>
    </source>
</evidence>
<feature type="chain" id="PRO_5023971950" description="Leishmanolysin-like peptidase" evidence="17">
    <location>
        <begin position="22"/>
        <end position="242"/>
    </location>
</feature>
<evidence type="ECO:0000256" key="3">
    <source>
        <dbReference type="ARBA" id="ARBA00005860"/>
    </source>
</evidence>
<evidence type="ECO:0000256" key="2">
    <source>
        <dbReference type="ARBA" id="ARBA00004370"/>
    </source>
</evidence>
<dbReference type="GO" id="GO:0016020">
    <property type="term" value="C:membrane"/>
    <property type="evidence" value="ECO:0007669"/>
    <property type="project" value="UniProtKB-SubCell"/>
</dbReference>
<dbReference type="PANTHER" id="PTHR10942:SF0">
    <property type="entry name" value="LEISHMANOLYSIN-LIKE PEPTIDASE"/>
    <property type="match status" value="1"/>
</dbReference>
<evidence type="ECO:0000256" key="5">
    <source>
        <dbReference type="ARBA" id="ARBA00022723"/>
    </source>
</evidence>
<accession>A0A1X0NES4</accession>
<comment type="similarity">
    <text evidence="3 17">Belongs to the peptidase M8 family.</text>
</comment>
<evidence type="ECO:0000256" key="10">
    <source>
        <dbReference type="ARBA" id="ARBA00023049"/>
    </source>
</evidence>
<dbReference type="Proteomes" id="UP000192257">
    <property type="component" value="Unassembled WGS sequence"/>
</dbReference>
<name>A0A1X0NES4_9TRYP</name>
<comment type="cofactor">
    <cofactor evidence="16 17">
        <name>Zn(2+)</name>
        <dbReference type="ChEBI" id="CHEBI:29105"/>
    </cofactor>
    <text evidence="16 17">Binds 1 zinc ion per subunit.</text>
</comment>
<evidence type="ECO:0000256" key="1">
    <source>
        <dbReference type="ARBA" id="ARBA00001249"/>
    </source>
</evidence>
<evidence type="ECO:0000256" key="6">
    <source>
        <dbReference type="ARBA" id="ARBA00022729"/>
    </source>
</evidence>
<evidence type="ECO:0000256" key="7">
    <source>
        <dbReference type="ARBA" id="ARBA00022801"/>
    </source>
</evidence>
<keyword evidence="10 16" id="KW-0482">Metalloprotease</keyword>
<protein>
    <recommendedName>
        <fullName evidence="17">Leishmanolysin-like peptidase</fullName>
        <ecNumber evidence="17">3.4.24.-</ecNumber>
    </recommendedName>
</protein>
<feature type="active site" evidence="15">
    <location>
        <position position="239"/>
    </location>
</feature>
<dbReference type="SUPFAM" id="SSF55486">
    <property type="entry name" value="Metalloproteases ('zincins'), catalytic domain"/>
    <property type="match status" value="1"/>
</dbReference>
<sequence>MRRLFLFAPLLLLYCTLVTLAVTEHHRCISDTVALRAGPTMSMDIFMKITEKRQAQITRFAQDQPLPAVREEQVGEGWKPIRIKLVTGTLKRDGHYCGEKGNKNPIITLLNKEYTCTDDDVLTPEKEHILVKEILPEAIKLHEERLFVEPLKGPIVVPQFSKNDGLCYKFISQDKEREKSFAADMVLFVAAEPTPEETFAWAATCATLGPDGRPVVGIINYGPRYIVATPQRVRVAAHEIAH</sequence>
<dbReference type="Pfam" id="PF01457">
    <property type="entry name" value="Peptidase_M8"/>
    <property type="match status" value="1"/>
</dbReference>
<evidence type="ECO:0000256" key="13">
    <source>
        <dbReference type="ARBA" id="ARBA00023157"/>
    </source>
</evidence>
<feature type="binding site" evidence="16">
    <location>
        <position position="238"/>
    </location>
    <ligand>
        <name>Zn(2+)</name>
        <dbReference type="ChEBI" id="CHEBI:29105"/>
        <note>catalytic</note>
    </ligand>
</feature>
<evidence type="ECO:0000313" key="18">
    <source>
        <dbReference type="EMBL" id="ORC81749.1"/>
    </source>
</evidence>
<keyword evidence="4 17" id="KW-0645">Protease</keyword>
<dbReference type="GO" id="GO:0007155">
    <property type="term" value="P:cell adhesion"/>
    <property type="evidence" value="ECO:0007669"/>
    <property type="project" value="UniProtKB-KW"/>
</dbReference>
<dbReference type="AlphaFoldDB" id="A0A1X0NES4"/>
<evidence type="ECO:0000256" key="4">
    <source>
        <dbReference type="ARBA" id="ARBA00022670"/>
    </source>
</evidence>
<dbReference type="VEuPathDB" id="TriTrypDB:TM35_001071000"/>
<dbReference type="GO" id="GO:0046872">
    <property type="term" value="F:metal ion binding"/>
    <property type="evidence" value="ECO:0007669"/>
    <property type="project" value="UniProtKB-KW"/>
</dbReference>
<keyword evidence="12" id="KW-0865">Zymogen</keyword>
<gene>
    <name evidence="18" type="ORF">TM35_001071000</name>
</gene>
<evidence type="ECO:0000256" key="16">
    <source>
        <dbReference type="PIRSR" id="PIRSR601577-2"/>
    </source>
</evidence>
<dbReference type="GeneID" id="39991448"/>
<proteinExistence type="inferred from homology"/>
<dbReference type="RefSeq" id="XP_028877029.1">
    <property type="nucleotide sequence ID" value="XM_029031668.1"/>
</dbReference>
<dbReference type="GO" id="GO:0004222">
    <property type="term" value="F:metalloendopeptidase activity"/>
    <property type="evidence" value="ECO:0007669"/>
    <property type="project" value="UniProtKB-UniRule"/>
</dbReference>
<keyword evidence="19" id="KW-1185">Reference proteome</keyword>
<feature type="non-terminal residue" evidence="18">
    <location>
        <position position="242"/>
    </location>
</feature>
<evidence type="ECO:0000256" key="15">
    <source>
        <dbReference type="PIRSR" id="PIRSR601577-1"/>
    </source>
</evidence>
<keyword evidence="14" id="KW-0325">Glycoprotein</keyword>
<keyword evidence="7 17" id="KW-0378">Hydrolase</keyword>